<dbReference type="EMBL" id="BAABGQ010000005">
    <property type="protein sequence ID" value="GAA4498720.1"/>
    <property type="molecule type" value="Genomic_DNA"/>
</dbReference>
<name>A0ABP8Q7D7_9BACT</name>
<dbReference type="Proteomes" id="UP001501243">
    <property type="component" value="Unassembled WGS sequence"/>
</dbReference>
<keyword evidence="2" id="KW-1185">Reference proteome</keyword>
<reference evidence="2" key="1">
    <citation type="journal article" date="2019" name="Int. J. Syst. Evol. Microbiol.">
        <title>The Global Catalogue of Microorganisms (GCM) 10K type strain sequencing project: providing services to taxonomists for standard genome sequencing and annotation.</title>
        <authorList>
            <consortium name="The Broad Institute Genomics Platform"/>
            <consortium name="The Broad Institute Genome Sequencing Center for Infectious Disease"/>
            <person name="Wu L."/>
            <person name="Ma J."/>
        </authorList>
    </citation>
    <scope>NUCLEOTIDE SEQUENCE [LARGE SCALE GENOMIC DNA]</scope>
    <source>
        <strain evidence="2">JCM 17841</strain>
    </source>
</reference>
<organism evidence="1 2">
    <name type="scientific">Hymenobacter ginsengisoli</name>
    <dbReference type="NCBI Taxonomy" id="1051626"/>
    <lineage>
        <taxon>Bacteria</taxon>
        <taxon>Pseudomonadati</taxon>
        <taxon>Bacteroidota</taxon>
        <taxon>Cytophagia</taxon>
        <taxon>Cytophagales</taxon>
        <taxon>Hymenobacteraceae</taxon>
        <taxon>Hymenobacter</taxon>
    </lineage>
</organism>
<sequence length="61" mass="6299">MALANGKGLVLVGVGFEGRLKKQVAWHGAYGRQHPLVANAAPLAQQIDESPALAPVAVRVG</sequence>
<evidence type="ECO:0000313" key="1">
    <source>
        <dbReference type="EMBL" id="GAA4498720.1"/>
    </source>
</evidence>
<comment type="caution">
    <text evidence="1">The sequence shown here is derived from an EMBL/GenBank/DDBJ whole genome shotgun (WGS) entry which is preliminary data.</text>
</comment>
<accession>A0ABP8Q7D7</accession>
<protein>
    <submittedName>
        <fullName evidence="1">Uncharacterized protein</fullName>
    </submittedName>
</protein>
<proteinExistence type="predicted"/>
<evidence type="ECO:0000313" key="2">
    <source>
        <dbReference type="Proteomes" id="UP001501243"/>
    </source>
</evidence>
<gene>
    <name evidence="1" type="ORF">GCM10023172_16190</name>
</gene>